<protein>
    <submittedName>
        <fullName evidence="2">Uncharacterized protein</fullName>
    </submittedName>
</protein>
<gene>
    <name evidence="2" type="ORF">HJC23_008453</name>
</gene>
<feature type="region of interest" description="Disordered" evidence="1">
    <location>
        <begin position="1"/>
        <end position="22"/>
    </location>
</feature>
<sequence>MAQFLSTAVHSWSVNPPPPPQTHKNNSLMEKALTASALATTLLLSPLNAHAVDFTGSYSDPKHLNCPRLIAMEGSKALITGADGNPNCVGGEGNPWRLVGRIDESKGNDADEIFVDFSPKGGPKDLVGKWEKNGIRWPDGNKWTLEGRP</sequence>
<dbReference type="Proteomes" id="UP001516023">
    <property type="component" value="Unassembled WGS sequence"/>
</dbReference>
<evidence type="ECO:0000256" key="1">
    <source>
        <dbReference type="SAM" id="MobiDB-lite"/>
    </source>
</evidence>
<name>A0ABD3QWQ6_9STRA</name>
<reference evidence="2 3" key="1">
    <citation type="journal article" date="2020" name="G3 (Bethesda)">
        <title>Improved Reference Genome for Cyclotella cryptica CCMP332, a Model for Cell Wall Morphogenesis, Salinity Adaptation, and Lipid Production in Diatoms (Bacillariophyta).</title>
        <authorList>
            <person name="Roberts W.R."/>
            <person name="Downey K.M."/>
            <person name="Ruck E.C."/>
            <person name="Traller J.C."/>
            <person name="Alverson A.J."/>
        </authorList>
    </citation>
    <scope>NUCLEOTIDE SEQUENCE [LARGE SCALE GENOMIC DNA]</scope>
    <source>
        <strain evidence="2 3">CCMP332</strain>
    </source>
</reference>
<feature type="compositionally biased region" description="Polar residues" evidence="1">
    <location>
        <begin position="1"/>
        <end position="14"/>
    </location>
</feature>
<comment type="caution">
    <text evidence="2">The sequence shown here is derived from an EMBL/GenBank/DDBJ whole genome shotgun (WGS) entry which is preliminary data.</text>
</comment>
<dbReference type="EMBL" id="JABMIG020000006">
    <property type="protein sequence ID" value="KAL3804638.1"/>
    <property type="molecule type" value="Genomic_DNA"/>
</dbReference>
<dbReference type="AlphaFoldDB" id="A0ABD3QWQ6"/>
<proteinExistence type="predicted"/>
<keyword evidence="3" id="KW-1185">Reference proteome</keyword>
<accession>A0ABD3QWQ6</accession>
<evidence type="ECO:0000313" key="3">
    <source>
        <dbReference type="Proteomes" id="UP001516023"/>
    </source>
</evidence>
<evidence type="ECO:0000313" key="2">
    <source>
        <dbReference type="EMBL" id="KAL3804638.1"/>
    </source>
</evidence>
<organism evidence="2 3">
    <name type="scientific">Cyclotella cryptica</name>
    <dbReference type="NCBI Taxonomy" id="29204"/>
    <lineage>
        <taxon>Eukaryota</taxon>
        <taxon>Sar</taxon>
        <taxon>Stramenopiles</taxon>
        <taxon>Ochrophyta</taxon>
        <taxon>Bacillariophyta</taxon>
        <taxon>Coscinodiscophyceae</taxon>
        <taxon>Thalassiosirophycidae</taxon>
        <taxon>Stephanodiscales</taxon>
        <taxon>Stephanodiscaceae</taxon>
        <taxon>Cyclotella</taxon>
    </lineage>
</organism>